<comment type="caution">
    <text evidence="2">The sequence shown here is derived from an EMBL/GenBank/DDBJ whole genome shotgun (WGS) entry which is preliminary data.</text>
</comment>
<organism evidence="2 3">
    <name type="scientific">Babesia ovis</name>
    <dbReference type="NCBI Taxonomy" id="5869"/>
    <lineage>
        <taxon>Eukaryota</taxon>
        <taxon>Sar</taxon>
        <taxon>Alveolata</taxon>
        <taxon>Apicomplexa</taxon>
        <taxon>Aconoidasida</taxon>
        <taxon>Piroplasmida</taxon>
        <taxon>Babesiidae</taxon>
        <taxon>Babesia</taxon>
    </lineage>
</organism>
<dbReference type="InterPro" id="IPR033646">
    <property type="entry name" value="CLU-central"/>
</dbReference>
<evidence type="ECO:0000313" key="2">
    <source>
        <dbReference type="EMBL" id="GFE53409.1"/>
    </source>
</evidence>
<dbReference type="Proteomes" id="UP001057455">
    <property type="component" value="Unassembled WGS sequence"/>
</dbReference>
<dbReference type="PROSITE" id="PS51823">
    <property type="entry name" value="CLU"/>
    <property type="match status" value="1"/>
</dbReference>
<accession>A0A9W5TCZ6</accession>
<feature type="domain" description="Clu" evidence="1">
    <location>
        <begin position="132"/>
        <end position="428"/>
    </location>
</feature>
<reference evidence="2" key="1">
    <citation type="submission" date="2019-12" db="EMBL/GenBank/DDBJ databases">
        <title>Genome sequence of Babesia ovis.</title>
        <authorList>
            <person name="Yamagishi J."/>
            <person name="Sevinc F."/>
            <person name="Xuan X."/>
        </authorList>
    </citation>
    <scope>NUCLEOTIDE SEQUENCE</scope>
    <source>
        <strain evidence="2">Selcuk</strain>
    </source>
</reference>
<proteinExistence type="predicted"/>
<evidence type="ECO:0000313" key="3">
    <source>
        <dbReference type="Proteomes" id="UP001057455"/>
    </source>
</evidence>
<sequence length="1341" mass="150583">MDPTASRFADPLKDYGFDPASLAFGSNNAVIQLDESSQQMLNCLTELTGGLNLFPTELFDVESTPGSCRSRNLDWLRDFPANQPQESDPDVHQDVHPDELFDGADLQTRLRFYMYGNASHYEQSYGSWELPNSHPVRPSLKSPRDEGFNWNSNWYERLQWAYRSALPRNGNRGSIYVLGSDEEQEVLLELGRFSRSACLGATTLVTALLHHGMQASPTDFFEVTGSSAPLVQQFYHKKFPDDRQFINDGIVYTVVVGRINCDLGVTYTMAKKMYSNDQKGKQALCEALYSRGSYGSFAIPTQCIIDYLGIRVVAEPLIPLSTSPPIEMIGELLRDCRAPSGDAAIDISSSLLSHPELFESLKALSSYLHLCSLPIPFEASDISGFTCSISGTPTGLVCEGASANLQRCDNTLHIRQSHEVLPPILQGQSVSDPLFSMRFRPEFCFTFNGTLRSTVRSPALYADHHNDGQFEDAFRHLQVLLEDCVKGCNGLFDSWDLREVFHSFGVNMRYLGMAYECAVYSGLKNLLACDMVARAIKHLWDSQLHKCFNQGTLEYEYVMRRLFRMINDTFGLLPDASDFWSRKIIPEVARHFNLVNLEGISYRLLPHLLLKSCLELHLGILLPPPKNGKTYRSPISVADFNRIQLPKLLGKHKASHSNTTYEDFLFPPSSPSKRTPPSSQRCCSTLMNAIFPKVDTVRPQRELSVVQAASKLYKKLGTTTSSDLIPSTTTWDLGLCYQLESRLLGRGYPCDPSCVYSAHLCCVNYQHRLTGLNLFCLSETLLQLDPLKRAKLLLLMGYEYMHHRFYQEALECAEYVLHHTPPLGAKYLEARLLALQCHCLSGATNLSQQVYDIIKESISGFEDCEGLLSLQPYIFMAIDAWLQRDFEKAVDFATRARDAILSISGLPKYEWLPVAVTSLLGHCETALGRGVTAIKVQREAVRLCNMSHLPRYTLCNQTWLFVEYLLRNDSYEEGCPLSMELIPILEAEFGSLSVECLRGLYVSAWSNHQVGCGHLLHPLLYLSSADRVLDAHSQPHGIQGSLLLEEFVIADICSSRTQHRSDALDLYKSLYERLVVLTKRCRRDIASYIRTVYPHLETQSIQDIPRVNHDSISSVVPDINLSEDELLIGMVQDCERYQEKLLLVIRNLLSLKLLSLSSSQAMSVARRLYNAYVCQVSDDYVFNLCVGGQDVPPHSGKPSVSNTASHYGTRRYRQPERFSASISIRQNSVPHRGHELRSIEELLLKPPSLSIGAICEICRSNLDNKSGTPSEWFDQLFDLDTDASGFADNAFGLSLDVLRHLLTPSKRLVILGHVASISGVEVDITTTFRDLLSALEGAMIK</sequence>
<name>A0A9W5TCZ6_BABOV</name>
<keyword evidence="3" id="KW-1185">Reference proteome</keyword>
<evidence type="ECO:0000259" key="1">
    <source>
        <dbReference type="PROSITE" id="PS51823"/>
    </source>
</evidence>
<dbReference type="InterPro" id="IPR025697">
    <property type="entry name" value="CLU_dom"/>
</dbReference>
<protein>
    <recommendedName>
        <fullName evidence="1">Clu domain-containing protein</fullName>
    </recommendedName>
</protein>
<dbReference type="OrthoDB" id="626167at2759"/>
<dbReference type="EMBL" id="BLIY01000006">
    <property type="protein sequence ID" value="GFE53409.1"/>
    <property type="molecule type" value="Genomic_DNA"/>
</dbReference>
<gene>
    <name evidence="2" type="ORF">BaOVIS_008130</name>
</gene>
<dbReference type="Pfam" id="PF12807">
    <property type="entry name" value="eIF3_p135"/>
    <property type="match status" value="1"/>
</dbReference>